<dbReference type="AlphaFoldDB" id="A0A0F9ANN8"/>
<accession>A0A0F9ANN8</accession>
<dbReference type="SUPFAM" id="SSF51703">
    <property type="entry name" value="Cobalamin (vitamin B12)-dependent enzymes"/>
    <property type="match status" value="1"/>
</dbReference>
<organism evidence="2">
    <name type="scientific">marine sediment metagenome</name>
    <dbReference type="NCBI Taxonomy" id="412755"/>
    <lineage>
        <taxon>unclassified sequences</taxon>
        <taxon>metagenomes</taxon>
        <taxon>ecological metagenomes</taxon>
    </lineage>
</organism>
<sequence>MKKAHERVTKFRTISGTKVKPLYTPLDISSCNYLEDIGLPGKYPYTRGIHENMYRGRLWTMRMFAGFGTARETNKRFKYLLNQGETGLSVAFDVPTIMGYDSDHPRSKGEVGRCGVAIDTLTDMEILFGNIPLDKITTSMTINSPAAIIFAMYLAVAEVCSNT</sequence>
<dbReference type="InterPro" id="IPR016176">
    <property type="entry name" value="Cbl-dep_enz_cat"/>
</dbReference>
<dbReference type="InterPro" id="IPR006099">
    <property type="entry name" value="MeMalonylCoA_mutase_a/b_cat"/>
</dbReference>
<dbReference type="GO" id="GO:0031419">
    <property type="term" value="F:cobalamin binding"/>
    <property type="evidence" value="ECO:0007669"/>
    <property type="project" value="InterPro"/>
</dbReference>
<dbReference type="PANTHER" id="PTHR48101">
    <property type="entry name" value="METHYLMALONYL-COA MUTASE, MITOCHONDRIAL-RELATED"/>
    <property type="match status" value="1"/>
</dbReference>
<dbReference type="Pfam" id="PF01642">
    <property type="entry name" value="MM_CoA_mutase"/>
    <property type="match status" value="1"/>
</dbReference>
<dbReference type="GO" id="GO:0016866">
    <property type="term" value="F:intramolecular transferase activity"/>
    <property type="evidence" value="ECO:0007669"/>
    <property type="project" value="InterPro"/>
</dbReference>
<gene>
    <name evidence="2" type="ORF">LCGC14_2889760</name>
</gene>
<dbReference type="PANTHER" id="PTHR48101:SF1">
    <property type="entry name" value="METHYLMALONYL-COA MUTASE, LARGE SUBUNIT"/>
    <property type="match status" value="1"/>
</dbReference>
<feature type="domain" description="Methylmalonyl-CoA mutase alpha/beta chain catalytic" evidence="1">
    <location>
        <begin position="13"/>
        <end position="158"/>
    </location>
</feature>
<comment type="caution">
    <text evidence="2">The sequence shown here is derived from an EMBL/GenBank/DDBJ whole genome shotgun (WGS) entry which is preliminary data.</text>
</comment>
<evidence type="ECO:0000259" key="1">
    <source>
        <dbReference type="Pfam" id="PF01642"/>
    </source>
</evidence>
<dbReference type="Gene3D" id="3.20.20.240">
    <property type="entry name" value="Methylmalonyl-CoA mutase"/>
    <property type="match status" value="1"/>
</dbReference>
<proteinExistence type="predicted"/>
<evidence type="ECO:0000313" key="2">
    <source>
        <dbReference type="EMBL" id="KKK73841.1"/>
    </source>
</evidence>
<reference evidence="2" key="1">
    <citation type="journal article" date="2015" name="Nature">
        <title>Complex archaea that bridge the gap between prokaryotes and eukaryotes.</title>
        <authorList>
            <person name="Spang A."/>
            <person name="Saw J.H."/>
            <person name="Jorgensen S.L."/>
            <person name="Zaremba-Niedzwiedzka K."/>
            <person name="Martijn J."/>
            <person name="Lind A.E."/>
            <person name="van Eijk R."/>
            <person name="Schleper C."/>
            <person name="Guy L."/>
            <person name="Ettema T.J."/>
        </authorList>
    </citation>
    <scope>NUCLEOTIDE SEQUENCE</scope>
</reference>
<name>A0A0F9ANN8_9ZZZZ</name>
<protein>
    <recommendedName>
        <fullName evidence="1">Methylmalonyl-CoA mutase alpha/beta chain catalytic domain-containing protein</fullName>
    </recommendedName>
</protein>
<dbReference type="EMBL" id="LAZR01056605">
    <property type="protein sequence ID" value="KKK73841.1"/>
    <property type="molecule type" value="Genomic_DNA"/>
</dbReference>